<keyword evidence="2" id="KW-0479">Metal-binding</keyword>
<sequence>MPPSLFFKVTHGVKVDPSACRSPSVLQYFKTAIPSKVPRNDPKQSRFDDAIAKMVAVDGLPISVTSGLGFCYLIQVIDPTLTVKSRDTIRRRIFKDAATYRNNIKEMNIASMPPKRLHGITDIWTTKSQQSVIGVRLQFITNDFRLQNKTVAFEEFPDDHTGVNIRKKIAEIFQKFEIQSQQFGVIVSDNARNMINAFNSNILFDEKWEQVPGIAQNSETTDSEYEDDDDGDEEEIIEINSTEILTIGTTRWNSLFTALERIVDDEVFPHLADLLLEYNTQNSASSSRNRSNKQKNARRRCLKIPTEIDRNKIKELLKILGPFKDITDIFQSNEITSSLVIPSLLDLQSKLLRISCVYYHSFRDSLLKNLEAENRFKKVVTAETFVVPNMLDPRYKSLMFGPQSSETYFQTPSKEEARDTVDEIVNKMQMENLDSSHIHNTSNSDCNEAFDFLIQEDEEHQKSELQLYLEEPVLDIILKRKATTIDVLNYWRTNQSRFPILEMAKIYLAIPASSGDIERLFSIAGFLKRQHRNRLDIEFIEDLLISRECALPVLKKNQVRMILII</sequence>
<evidence type="ECO:0000256" key="4">
    <source>
        <dbReference type="ARBA" id="ARBA00022833"/>
    </source>
</evidence>
<gene>
    <name evidence="7" type="ORF">AFUS01_LOCUS23334</name>
</gene>
<proteinExistence type="predicted"/>
<dbReference type="InterPro" id="IPR008906">
    <property type="entry name" value="HATC_C_dom"/>
</dbReference>
<reference evidence="7" key="1">
    <citation type="submission" date="2021-06" db="EMBL/GenBank/DDBJ databases">
        <authorList>
            <person name="Hodson N. C."/>
            <person name="Mongue J. A."/>
            <person name="Jaron S. K."/>
        </authorList>
    </citation>
    <scope>NUCLEOTIDE SEQUENCE</scope>
</reference>
<dbReference type="PANTHER" id="PTHR46481">
    <property type="entry name" value="ZINC FINGER BED DOMAIN-CONTAINING PROTEIN 4"/>
    <property type="match status" value="1"/>
</dbReference>
<evidence type="ECO:0000313" key="8">
    <source>
        <dbReference type="Proteomes" id="UP000708208"/>
    </source>
</evidence>
<dbReference type="EMBL" id="CAJVCH010279901">
    <property type="protein sequence ID" value="CAG7734977.1"/>
    <property type="molecule type" value="Genomic_DNA"/>
</dbReference>
<feature type="domain" description="HAT C-terminal dimerisation" evidence="6">
    <location>
        <begin position="464"/>
        <end position="547"/>
    </location>
</feature>
<dbReference type="AlphaFoldDB" id="A0A8J2KE62"/>
<dbReference type="InterPro" id="IPR052035">
    <property type="entry name" value="ZnF_BED_domain_contain"/>
</dbReference>
<keyword evidence="4" id="KW-0862">Zinc</keyword>
<keyword evidence="5" id="KW-0539">Nucleus</keyword>
<dbReference type="PANTHER" id="PTHR46481:SF10">
    <property type="entry name" value="ZINC FINGER BED DOMAIN-CONTAINING PROTEIN 39"/>
    <property type="match status" value="1"/>
</dbReference>
<organism evidence="7 8">
    <name type="scientific">Allacma fusca</name>
    <dbReference type="NCBI Taxonomy" id="39272"/>
    <lineage>
        <taxon>Eukaryota</taxon>
        <taxon>Metazoa</taxon>
        <taxon>Ecdysozoa</taxon>
        <taxon>Arthropoda</taxon>
        <taxon>Hexapoda</taxon>
        <taxon>Collembola</taxon>
        <taxon>Symphypleona</taxon>
        <taxon>Sminthuridae</taxon>
        <taxon>Allacma</taxon>
    </lineage>
</organism>
<dbReference type="OrthoDB" id="117690at2759"/>
<dbReference type="GO" id="GO:0008270">
    <property type="term" value="F:zinc ion binding"/>
    <property type="evidence" value="ECO:0007669"/>
    <property type="project" value="UniProtKB-KW"/>
</dbReference>
<keyword evidence="3" id="KW-0863">Zinc-finger</keyword>
<keyword evidence="8" id="KW-1185">Reference proteome</keyword>
<evidence type="ECO:0000256" key="2">
    <source>
        <dbReference type="ARBA" id="ARBA00022723"/>
    </source>
</evidence>
<dbReference type="Proteomes" id="UP000708208">
    <property type="component" value="Unassembled WGS sequence"/>
</dbReference>
<accession>A0A8J2KE62</accession>
<name>A0A8J2KE62_9HEXA</name>
<protein>
    <recommendedName>
        <fullName evidence="6">HAT C-terminal dimerisation domain-containing protein</fullName>
    </recommendedName>
</protein>
<dbReference type="GO" id="GO:0005634">
    <property type="term" value="C:nucleus"/>
    <property type="evidence" value="ECO:0007669"/>
    <property type="project" value="UniProtKB-SubCell"/>
</dbReference>
<dbReference type="Pfam" id="PF05699">
    <property type="entry name" value="Dimer_Tnp_hAT"/>
    <property type="match status" value="1"/>
</dbReference>
<comment type="caution">
    <text evidence="7">The sequence shown here is derived from an EMBL/GenBank/DDBJ whole genome shotgun (WGS) entry which is preliminary data.</text>
</comment>
<evidence type="ECO:0000313" key="7">
    <source>
        <dbReference type="EMBL" id="CAG7734977.1"/>
    </source>
</evidence>
<evidence type="ECO:0000256" key="3">
    <source>
        <dbReference type="ARBA" id="ARBA00022771"/>
    </source>
</evidence>
<dbReference type="GO" id="GO:0046983">
    <property type="term" value="F:protein dimerization activity"/>
    <property type="evidence" value="ECO:0007669"/>
    <property type="project" value="InterPro"/>
</dbReference>
<evidence type="ECO:0000256" key="5">
    <source>
        <dbReference type="ARBA" id="ARBA00023242"/>
    </source>
</evidence>
<comment type="subcellular location">
    <subcellularLocation>
        <location evidence="1">Nucleus</location>
    </subcellularLocation>
</comment>
<evidence type="ECO:0000259" key="6">
    <source>
        <dbReference type="Pfam" id="PF05699"/>
    </source>
</evidence>
<evidence type="ECO:0000256" key="1">
    <source>
        <dbReference type="ARBA" id="ARBA00004123"/>
    </source>
</evidence>